<feature type="region of interest" description="Disordered" evidence="1">
    <location>
        <begin position="112"/>
        <end position="134"/>
    </location>
</feature>
<name>A0A7R9WYD4_9STRA</name>
<feature type="transmembrane region" description="Helical" evidence="2">
    <location>
        <begin position="79"/>
        <end position="103"/>
    </location>
</feature>
<evidence type="ECO:0000313" key="4">
    <source>
        <dbReference type="EMBL" id="CAD8339691.1"/>
    </source>
</evidence>
<protein>
    <recommendedName>
        <fullName evidence="5">PSII 6.1 kDa protein</fullName>
    </recommendedName>
</protein>
<accession>A0A7R9WYD4</accession>
<keyword evidence="2" id="KW-0812">Transmembrane</keyword>
<evidence type="ECO:0000256" key="3">
    <source>
        <dbReference type="SAM" id="SignalP"/>
    </source>
</evidence>
<evidence type="ECO:0000256" key="1">
    <source>
        <dbReference type="SAM" id="MobiDB-lite"/>
    </source>
</evidence>
<gene>
    <name evidence="4" type="ORF">CAUS1442_LOCUS11824</name>
</gene>
<dbReference type="EMBL" id="HBEF01019197">
    <property type="protein sequence ID" value="CAD8339691.1"/>
    <property type="molecule type" value="Transcribed_RNA"/>
</dbReference>
<evidence type="ECO:0000256" key="2">
    <source>
        <dbReference type="SAM" id="Phobius"/>
    </source>
</evidence>
<reference evidence="4" key="1">
    <citation type="submission" date="2021-01" db="EMBL/GenBank/DDBJ databases">
        <authorList>
            <person name="Corre E."/>
            <person name="Pelletier E."/>
            <person name="Niang G."/>
            <person name="Scheremetjew M."/>
            <person name="Finn R."/>
            <person name="Kale V."/>
            <person name="Holt S."/>
            <person name="Cochrane G."/>
            <person name="Meng A."/>
            <person name="Brown T."/>
            <person name="Cohen L."/>
        </authorList>
    </citation>
    <scope>NUCLEOTIDE SEQUENCE</scope>
    <source>
        <strain evidence="4">CCMP3328</strain>
    </source>
</reference>
<proteinExistence type="predicted"/>
<keyword evidence="2" id="KW-1133">Transmembrane helix</keyword>
<feature type="signal peptide" evidence="3">
    <location>
        <begin position="1"/>
        <end position="24"/>
    </location>
</feature>
<keyword evidence="2" id="KW-0472">Membrane</keyword>
<sequence length="134" mass="14149">MIARNSLLTALVAMLMMMAQTATAFMPLDLSKTSSSAKTNAMPSMDKIGKMIATLPIAIATSPLVALAEEVDDYEYGAVNAPIGIAWAGGVLVIATALLPLALQGGEEAFEEMKDRDSSSWGTGQTDALKRRKK</sequence>
<feature type="chain" id="PRO_5031035667" description="PSII 6.1 kDa protein" evidence="3">
    <location>
        <begin position="25"/>
        <end position="134"/>
    </location>
</feature>
<organism evidence="4">
    <name type="scientific">Craspedostauros australis</name>
    <dbReference type="NCBI Taxonomy" id="1486917"/>
    <lineage>
        <taxon>Eukaryota</taxon>
        <taxon>Sar</taxon>
        <taxon>Stramenopiles</taxon>
        <taxon>Ochrophyta</taxon>
        <taxon>Bacillariophyta</taxon>
        <taxon>Bacillariophyceae</taxon>
        <taxon>Bacillariophycidae</taxon>
        <taxon>Naviculales</taxon>
        <taxon>Naviculaceae</taxon>
        <taxon>Craspedostauros</taxon>
    </lineage>
</organism>
<keyword evidence="3" id="KW-0732">Signal</keyword>
<dbReference type="AlphaFoldDB" id="A0A7R9WYD4"/>
<evidence type="ECO:0008006" key="5">
    <source>
        <dbReference type="Google" id="ProtNLM"/>
    </source>
</evidence>